<keyword evidence="1" id="KW-1133">Transmembrane helix</keyword>
<evidence type="ECO:0000313" key="2">
    <source>
        <dbReference type="EMBL" id="RVW37004.1"/>
    </source>
</evidence>
<dbReference type="AlphaFoldDB" id="A0A438DNL3"/>
<evidence type="ECO:0000256" key="1">
    <source>
        <dbReference type="SAM" id="Phobius"/>
    </source>
</evidence>
<name>A0A438DNL3_VITVI</name>
<evidence type="ECO:0000313" key="3">
    <source>
        <dbReference type="Proteomes" id="UP000288805"/>
    </source>
</evidence>
<gene>
    <name evidence="2" type="ORF">CK203_099645</name>
</gene>
<accession>A0A438DNL3</accession>
<keyword evidence="1" id="KW-0812">Transmembrane</keyword>
<keyword evidence="1" id="KW-0472">Membrane</keyword>
<sequence>MAAIIQTLILRPPHPKTLPHPTPITSNAIRFCISTHKCSLLLRKPHSVSKSFPITAAQHSAQFLEFEHGPLILAKEVQKYNYIFVNDMVIVLFQGDDASQAASSGKALIWAKPLLSFVADNFLPLGSNVTLMVQTLILYILELSCYYICFMF</sequence>
<reference evidence="2 3" key="1">
    <citation type="journal article" date="2018" name="PLoS Genet.">
        <title>Population sequencing reveals clonal diversity and ancestral inbreeding in the grapevine cultivar Chardonnay.</title>
        <authorList>
            <person name="Roach M.J."/>
            <person name="Johnson D.L."/>
            <person name="Bohlmann J."/>
            <person name="van Vuuren H.J."/>
            <person name="Jones S.J."/>
            <person name="Pretorius I.S."/>
            <person name="Schmidt S.A."/>
            <person name="Borneman A.R."/>
        </authorList>
    </citation>
    <scope>NUCLEOTIDE SEQUENCE [LARGE SCALE GENOMIC DNA]</scope>
    <source>
        <strain evidence="3">cv. Chardonnay</strain>
        <tissue evidence="2">Leaf</tissue>
    </source>
</reference>
<organism evidence="2 3">
    <name type="scientific">Vitis vinifera</name>
    <name type="common">Grape</name>
    <dbReference type="NCBI Taxonomy" id="29760"/>
    <lineage>
        <taxon>Eukaryota</taxon>
        <taxon>Viridiplantae</taxon>
        <taxon>Streptophyta</taxon>
        <taxon>Embryophyta</taxon>
        <taxon>Tracheophyta</taxon>
        <taxon>Spermatophyta</taxon>
        <taxon>Magnoliopsida</taxon>
        <taxon>eudicotyledons</taxon>
        <taxon>Gunneridae</taxon>
        <taxon>Pentapetalae</taxon>
        <taxon>rosids</taxon>
        <taxon>Vitales</taxon>
        <taxon>Vitaceae</taxon>
        <taxon>Viteae</taxon>
        <taxon>Vitis</taxon>
    </lineage>
</organism>
<dbReference type="Proteomes" id="UP000288805">
    <property type="component" value="Unassembled WGS sequence"/>
</dbReference>
<dbReference type="EMBL" id="QGNW01001551">
    <property type="protein sequence ID" value="RVW37004.1"/>
    <property type="molecule type" value="Genomic_DNA"/>
</dbReference>
<proteinExistence type="predicted"/>
<feature type="transmembrane region" description="Helical" evidence="1">
    <location>
        <begin position="131"/>
        <end position="150"/>
    </location>
</feature>
<protein>
    <submittedName>
        <fullName evidence="2">Uncharacterized protein</fullName>
    </submittedName>
</protein>
<comment type="caution">
    <text evidence="2">The sequence shown here is derived from an EMBL/GenBank/DDBJ whole genome shotgun (WGS) entry which is preliminary data.</text>
</comment>